<dbReference type="Pfam" id="PF08534">
    <property type="entry name" value="Redoxin"/>
    <property type="match status" value="1"/>
</dbReference>
<dbReference type="RefSeq" id="WP_117722089.1">
    <property type="nucleotide sequence ID" value="NZ_CAUGOG010000043.1"/>
</dbReference>
<name>A0A413IIS0_9BACT</name>
<dbReference type="SUPFAM" id="SSF52833">
    <property type="entry name" value="Thioredoxin-like"/>
    <property type="match status" value="1"/>
</dbReference>
<proteinExistence type="predicted"/>
<organism evidence="5 6">
    <name type="scientific">Butyricimonas virosa</name>
    <dbReference type="NCBI Taxonomy" id="544645"/>
    <lineage>
        <taxon>Bacteria</taxon>
        <taxon>Pseudomonadati</taxon>
        <taxon>Bacteroidota</taxon>
        <taxon>Bacteroidia</taxon>
        <taxon>Bacteroidales</taxon>
        <taxon>Odoribacteraceae</taxon>
        <taxon>Butyricimonas</taxon>
    </lineage>
</organism>
<dbReference type="InterPro" id="IPR013740">
    <property type="entry name" value="Redoxin"/>
</dbReference>
<dbReference type="Gene3D" id="3.40.30.10">
    <property type="entry name" value="Glutaredoxin"/>
    <property type="match status" value="1"/>
</dbReference>
<keyword evidence="2" id="KW-0201">Cytochrome c-type biogenesis</keyword>
<dbReference type="InterPro" id="IPR050553">
    <property type="entry name" value="Thioredoxin_ResA/DsbE_sf"/>
</dbReference>
<dbReference type="InterPro" id="IPR036249">
    <property type="entry name" value="Thioredoxin-like_sf"/>
</dbReference>
<sequence>MKNLFILILLFVFTVLSVKSQNYEAFNKFMRDYSHGWTLEFRKPSGRTMEMVKQVGEPAPEFYFDKKLNSKALKGKFVVINFWSTWCGSCVNLAMDIDTVLFRNMEPYKDVYFIGVDSHERMSERDAKKWWEDHGFKYPSGYGKGADACAEAFHGNHPAVILIDDKGIIRGRWDGRSPRLAEMIRDAVWVLKIVPEQGIKADVATVKELVAKDEFIKALYLLEIMPESIESAALKYQCKLEVSEMSAARYFEFIQEEYQDDPQYQDLMEEIMYLVVAFQTKSDVIIKNGLDAADVLLKSRKNTDYRVHETTGILCFRYGESFKSKGIRFMENSIPTAKMNHVSGDTIKRLEEQLKKYREMR</sequence>
<dbReference type="GO" id="GO:0030313">
    <property type="term" value="C:cell envelope"/>
    <property type="evidence" value="ECO:0007669"/>
    <property type="project" value="UniProtKB-SubCell"/>
</dbReference>
<evidence type="ECO:0000256" key="3">
    <source>
        <dbReference type="ARBA" id="ARBA00023284"/>
    </source>
</evidence>
<dbReference type="CDD" id="cd02966">
    <property type="entry name" value="TlpA_like_family"/>
    <property type="match status" value="1"/>
</dbReference>
<dbReference type="GO" id="GO:0017004">
    <property type="term" value="P:cytochrome complex assembly"/>
    <property type="evidence" value="ECO:0007669"/>
    <property type="project" value="UniProtKB-KW"/>
</dbReference>
<comment type="subcellular location">
    <subcellularLocation>
        <location evidence="1">Cell envelope</location>
    </subcellularLocation>
</comment>
<dbReference type="OrthoDB" id="1099039at2"/>
<dbReference type="InterPro" id="IPR013766">
    <property type="entry name" value="Thioredoxin_domain"/>
</dbReference>
<dbReference type="AlphaFoldDB" id="A0A413IIS0"/>
<protein>
    <submittedName>
        <fullName evidence="5">TlpA family protein disulfide reductase</fullName>
    </submittedName>
</protein>
<keyword evidence="3" id="KW-0676">Redox-active center</keyword>
<dbReference type="PROSITE" id="PS51352">
    <property type="entry name" value="THIOREDOXIN_2"/>
    <property type="match status" value="1"/>
</dbReference>
<dbReference type="GO" id="GO:0016491">
    <property type="term" value="F:oxidoreductase activity"/>
    <property type="evidence" value="ECO:0007669"/>
    <property type="project" value="InterPro"/>
</dbReference>
<evidence type="ECO:0000313" key="6">
    <source>
        <dbReference type="Proteomes" id="UP000286063"/>
    </source>
</evidence>
<dbReference type="Proteomes" id="UP000286063">
    <property type="component" value="Unassembled WGS sequence"/>
</dbReference>
<evidence type="ECO:0000256" key="2">
    <source>
        <dbReference type="ARBA" id="ARBA00022748"/>
    </source>
</evidence>
<feature type="domain" description="Thioredoxin" evidence="4">
    <location>
        <begin position="53"/>
        <end position="193"/>
    </location>
</feature>
<evidence type="ECO:0000313" key="5">
    <source>
        <dbReference type="EMBL" id="RGY12565.1"/>
    </source>
</evidence>
<dbReference type="EMBL" id="QSCR01000042">
    <property type="protein sequence ID" value="RGY12565.1"/>
    <property type="molecule type" value="Genomic_DNA"/>
</dbReference>
<evidence type="ECO:0000259" key="4">
    <source>
        <dbReference type="PROSITE" id="PS51352"/>
    </source>
</evidence>
<reference evidence="5 6" key="1">
    <citation type="submission" date="2018-08" db="EMBL/GenBank/DDBJ databases">
        <title>A genome reference for cultivated species of the human gut microbiota.</title>
        <authorList>
            <person name="Zou Y."/>
            <person name="Xue W."/>
            <person name="Luo G."/>
        </authorList>
    </citation>
    <scope>NUCLEOTIDE SEQUENCE [LARGE SCALE GENOMIC DNA]</scope>
    <source>
        <strain evidence="5 6">OF02-7</strain>
    </source>
</reference>
<dbReference type="PANTHER" id="PTHR42852:SF13">
    <property type="entry name" value="PROTEIN DIPZ"/>
    <property type="match status" value="1"/>
</dbReference>
<comment type="caution">
    <text evidence="5">The sequence shown here is derived from an EMBL/GenBank/DDBJ whole genome shotgun (WGS) entry which is preliminary data.</text>
</comment>
<accession>A0A413IIS0</accession>
<dbReference type="PANTHER" id="PTHR42852">
    <property type="entry name" value="THIOL:DISULFIDE INTERCHANGE PROTEIN DSBE"/>
    <property type="match status" value="1"/>
</dbReference>
<gene>
    <name evidence="5" type="ORF">DXA50_17530</name>
</gene>
<dbReference type="PROSITE" id="PS00194">
    <property type="entry name" value="THIOREDOXIN_1"/>
    <property type="match status" value="1"/>
</dbReference>
<evidence type="ECO:0000256" key="1">
    <source>
        <dbReference type="ARBA" id="ARBA00004196"/>
    </source>
</evidence>
<dbReference type="InterPro" id="IPR017937">
    <property type="entry name" value="Thioredoxin_CS"/>
</dbReference>